<sequence length="144" mass="15530">MNGTIVMGHKYRKRAQVSLPVIPGPITILGRVRIGSVHKHPEGPNRSSHSICGSVRLVRFRPSAPISGRPELAQHMHIPTDRASQGGPQYAGKSGGPTMKEFPVVMGEPLVYGCGTDLVGVTDGPSKFFRPTGYAYDPTWRGNV</sequence>
<evidence type="ECO:0000313" key="2">
    <source>
        <dbReference type="Proteomes" id="UP001195769"/>
    </source>
</evidence>
<dbReference type="RefSeq" id="XP_041230570.1">
    <property type="nucleotide sequence ID" value="XM_041376625.1"/>
</dbReference>
<dbReference type="GeneID" id="64670923"/>
<proteinExistence type="predicted"/>
<keyword evidence="2" id="KW-1185">Reference proteome</keyword>
<organism evidence="1 2">
    <name type="scientific">Suillus fuscotomentosus</name>
    <dbReference type="NCBI Taxonomy" id="1912939"/>
    <lineage>
        <taxon>Eukaryota</taxon>
        <taxon>Fungi</taxon>
        <taxon>Dikarya</taxon>
        <taxon>Basidiomycota</taxon>
        <taxon>Agaricomycotina</taxon>
        <taxon>Agaricomycetes</taxon>
        <taxon>Agaricomycetidae</taxon>
        <taxon>Boletales</taxon>
        <taxon>Suillineae</taxon>
        <taxon>Suillaceae</taxon>
        <taxon>Suillus</taxon>
    </lineage>
</organism>
<dbReference type="Proteomes" id="UP001195769">
    <property type="component" value="Unassembled WGS sequence"/>
</dbReference>
<name>A0AAD4HP75_9AGAM</name>
<gene>
    <name evidence="1" type="ORF">F5891DRAFT_976570</name>
</gene>
<comment type="caution">
    <text evidence="1">The sequence shown here is derived from an EMBL/GenBank/DDBJ whole genome shotgun (WGS) entry which is preliminary data.</text>
</comment>
<dbReference type="EMBL" id="JABBWK010000008">
    <property type="protein sequence ID" value="KAG1904995.1"/>
    <property type="molecule type" value="Genomic_DNA"/>
</dbReference>
<accession>A0AAD4HP75</accession>
<reference evidence="1" key="1">
    <citation type="journal article" date="2020" name="New Phytol.">
        <title>Comparative genomics reveals dynamic genome evolution in host specialist ectomycorrhizal fungi.</title>
        <authorList>
            <person name="Lofgren L.A."/>
            <person name="Nguyen N.H."/>
            <person name="Vilgalys R."/>
            <person name="Ruytinx J."/>
            <person name="Liao H.L."/>
            <person name="Branco S."/>
            <person name="Kuo A."/>
            <person name="LaButti K."/>
            <person name="Lipzen A."/>
            <person name="Andreopoulos W."/>
            <person name="Pangilinan J."/>
            <person name="Riley R."/>
            <person name="Hundley H."/>
            <person name="Na H."/>
            <person name="Barry K."/>
            <person name="Grigoriev I.V."/>
            <person name="Stajich J.E."/>
            <person name="Kennedy P.G."/>
        </authorList>
    </citation>
    <scope>NUCLEOTIDE SEQUENCE</scope>
    <source>
        <strain evidence="1">FC203</strain>
    </source>
</reference>
<dbReference type="AlphaFoldDB" id="A0AAD4HP75"/>
<evidence type="ECO:0000313" key="1">
    <source>
        <dbReference type="EMBL" id="KAG1904995.1"/>
    </source>
</evidence>
<protein>
    <submittedName>
        <fullName evidence="1">Uncharacterized protein</fullName>
    </submittedName>
</protein>